<dbReference type="EMBL" id="CP041186">
    <property type="protein sequence ID" value="QDG53967.1"/>
    <property type="molecule type" value="Genomic_DNA"/>
</dbReference>
<evidence type="ECO:0000256" key="1">
    <source>
        <dbReference type="SAM" id="MobiDB-lite"/>
    </source>
</evidence>
<dbReference type="SUPFAM" id="SSF52317">
    <property type="entry name" value="Class I glutamine amidotransferase-like"/>
    <property type="match status" value="1"/>
</dbReference>
<sequence>MARKQSILGALKWDFILLALIAAGFGLTVMLDEPHFQPSESPTTTGSRPPDRTEGDVLLLLPDTPAAEAAKFTELDCSYGWFNGLWQHFGSFATALNRNLSPEMLAGRSVVIVPRRVAAAMPSTGISALAGFARNGGQIIVEQPGEGWELLTGVSTAGKERMARTITSTEGLDIHGPMRKHLPDTPLTGKLLPAPPMDAHPAGPMLLEVDSQPGLTVNQLGQGHVYAFLFDFGCTVTALQQGRPTEGMRFGREPGAEQLPVDARAAHKRMLTSHVPYADLLERALFHRLSEVRPMPRLWMFPGQMAGAVMLTHPTPENLRAAIGYADWARKNDASSTVFVASDIVTPTEASLLRETGAEIGLLWVNGQTRDHVTEPVGVGAIKPIKRELTLTQQRQQLSMAVGGEKAISFGRVEDSIFANDWDTTLRQLRKAGLQVDNSFGPTDPEHYGYLFGTGFPYYPVDDRGLPLPILEYPFVLQGKNANVDRLKRMLGNSEAYFHESLVISLPSTAMRTEPSPGILLTFRNTFDLAEEYRHWMTTIGEFHDFLSARRQSVLTSQWSSVNRRLTISVNLLGARASSVEGGAIPGVAFPRTWDGEEIERVVVDGEEISLRKLVTTGSSFERIVRVGPGRHTISVFYKAPPVEELEELEE</sequence>
<evidence type="ECO:0000313" key="4">
    <source>
        <dbReference type="Proteomes" id="UP000315995"/>
    </source>
</evidence>
<dbReference type="RefSeq" id="WP_141200417.1">
    <property type="nucleotide sequence ID" value="NZ_CP041186.1"/>
</dbReference>
<gene>
    <name evidence="3" type="ORF">FIV42_25460</name>
</gene>
<proteinExistence type="predicted"/>
<accession>A0A5B8YDF6</accession>
<protein>
    <recommendedName>
        <fullName evidence="5">NodB homology domain-containing protein</fullName>
    </recommendedName>
</protein>
<evidence type="ECO:0008006" key="5">
    <source>
        <dbReference type="Google" id="ProtNLM"/>
    </source>
</evidence>
<evidence type="ECO:0000256" key="2">
    <source>
        <dbReference type="SAM" id="Phobius"/>
    </source>
</evidence>
<dbReference type="OrthoDB" id="505641at2"/>
<evidence type="ECO:0000313" key="3">
    <source>
        <dbReference type="EMBL" id="QDG53967.1"/>
    </source>
</evidence>
<keyword evidence="2" id="KW-0812">Transmembrane</keyword>
<dbReference type="AlphaFoldDB" id="A0A4Y6Q160"/>
<name>A0A4Y6Q160_PERCE</name>
<accession>A0A4Y6Q160</accession>
<organism evidence="3 4">
    <name type="scientific">Persicimonas caeni</name>
    <dbReference type="NCBI Taxonomy" id="2292766"/>
    <lineage>
        <taxon>Bacteria</taxon>
        <taxon>Deltaproteobacteria</taxon>
        <taxon>Bradymonadales</taxon>
        <taxon>Bradymonadaceae</taxon>
        <taxon>Persicimonas</taxon>
    </lineage>
</organism>
<feature type="compositionally biased region" description="Polar residues" evidence="1">
    <location>
        <begin position="38"/>
        <end position="47"/>
    </location>
</feature>
<keyword evidence="4" id="KW-1185">Reference proteome</keyword>
<dbReference type="Proteomes" id="UP000315995">
    <property type="component" value="Chromosome"/>
</dbReference>
<feature type="transmembrane region" description="Helical" evidence="2">
    <location>
        <begin position="12"/>
        <end position="31"/>
    </location>
</feature>
<dbReference type="InterPro" id="IPR029062">
    <property type="entry name" value="Class_I_gatase-like"/>
</dbReference>
<keyword evidence="2" id="KW-0472">Membrane</keyword>
<reference evidence="3 4" key="1">
    <citation type="submission" date="2019-06" db="EMBL/GenBank/DDBJ databases">
        <title>Persicimonas caeni gen. nov., sp. nov., a predatory bacterium isolated from solar saltern.</title>
        <authorList>
            <person name="Wang S."/>
        </authorList>
    </citation>
    <scope>NUCLEOTIDE SEQUENCE [LARGE SCALE GENOMIC DNA]</scope>
    <source>
        <strain evidence="3 4">YN101</strain>
    </source>
</reference>
<feature type="region of interest" description="Disordered" evidence="1">
    <location>
        <begin position="36"/>
        <end position="55"/>
    </location>
</feature>
<keyword evidence="2" id="KW-1133">Transmembrane helix</keyword>